<protein>
    <submittedName>
        <fullName evidence="1">Uncharacterized protein</fullName>
    </submittedName>
</protein>
<comment type="caution">
    <text evidence="1">The sequence shown here is derived from an EMBL/GenBank/DDBJ whole genome shotgun (WGS) entry which is preliminary data.</text>
</comment>
<organism evidence="1 2">
    <name type="scientific">Saguinus oedipus</name>
    <name type="common">Cotton-top tamarin</name>
    <name type="synonym">Oedipomidas oedipus</name>
    <dbReference type="NCBI Taxonomy" id="9490"/>
    <lineage>
        <taxon>Eukaryota</taxon>
        <taxon>Metazoa</taxon>
        <taxon>Chordata</taxon>
        <taxon>Craniata</taxon>
        <taxon>Vertebrata</taxon>
        <taxon>Euteleostomi</taxon>
        <taxon>Mammalia</taxon>
        <taxon>Eutheria</taxon>
        <taxon>Euarchontoglires</taxon>
        <taxon>Primates</taxon>
        <taxon>Haplorrhini</taxon>
        <taxon>Platyrrhini</taxon>
        <taxon>Cebidae</taxon>
        <taxon>Callitrichinae</taxon>
        <taxon>Saguinus</taxon>
    </lineage>
</organism>
<dbReference type="Proteomes" id="UP001266305">
    <property type="component" value="Unassembled WGS sequence"/>
</dbReference>
<reference evidence="1 2" key="1">
    <citation type="submission" date="2023-05" db="EMBL/GenBank/DDBJ databases">
        <title>B98-5 Cell Line De Novo Hybrid Assembly: An Optical Mapping Approach.</title>
        <authorList>
            <person name="Kananen K."/>
            <person name="Auerbach J.A."/>
            <person name="Kautto E."/>
            <person name="Blachly J.S."/>
        </authorList>
    </citation>
    <scope>NUCLEOTIDE SEQUENCE [LARGE SCALE GENOMIC DNA]</scope>
    <source>
        <strain evidence="1">B95-8</strain>
        <tissue evidence="1">Cell line</tissue>
    </source>
</reference>
<sequence length="155" mass="17088">MEGPGQTPGWAVVAPAPQRTLSLKQGWEEEEKEKPQRWVARWAGAAQRHCLHHPRPAGGAGAKASAASEEAAIAMVTIVTWQLSRIVLGTCCLFSGAADWLWGQTCVQEPPSQKTHVWGQARYVWAQGDRRAPLRSAGTRMEPHHSTLSLFQSWE</sequence>
<name>A0ABQ9WH26_SAGOE</name>
<gene>
    <name evidence="1" type="ORF">P7K49_002333</name>
</gene>
<proteinExistence type="predicted"/>
<dbReference type="EMBL" id="JASSZA010000001">
    <property type="protein sequence ID" value="KAK2120947.1"/>
    <property type="molecule type" value="Genomic_DNA"/>
</dbReference>
<evidence type="ECO:0000313" key="1">
    <source>
        <dbReference type="EMBL" id="KAK2120947.1"/>
    </source>
</evidence>
<evidence type="ECO:0000313" key="2">
    <source>
        <dbReference type="Proteomes" id="UP001266305"/>
    </source>
</evidence>
<accession>A0ABQ9WH26</accession>
<keyword evidence="2" id="KW-1185">Reference proteome</keyword>